<feature type="modified residue" description="4-aspartylphosphate" evidence="2">
    <location>
        <position position="64"/>
    </location>
</feature>
<dbReference type="SMART" id="SM00331">
    <property type="entry name" value="PP2C_SIG"/>
    <property type="match status" value="1"/>
</dbReference>
<dbReference type="InterPro" id="IPR001932">
    <property type="entry name" value="PPM-type_phosphatase-like_dom"/>
</dbReference>
<evidence type="ECO:0000256" key="2">
    <source>
        <dbReference type="PROSITE-ProRule" id="PRU00169"/>
    </source>
</evidence>
<sequence length="397" mass="44558">MSVKVQKNKREDESPIILVVDDSITMRNFLTRVLEDDYQVVTAADGLECVDKYVEIRPSVILLDLLMPKMDGFDVIEKIRNFLGDPEVIIIVLTGQDEQDIKAKALNAGANDYLTKPFHVVELKARVGVAIRQVMLTRQLQSANSELQKAYDLIDDEVRLVARLQDKLLPTNVPFIKGLEIESLYRPSGRASGDYFDVFDLEDGVIRVIMADVSGHGPQAAFIMAIVRTLFKADGSETRDLAHSLFQINTHLVDLIGRDSYFVTLFAADIDFNAGVMKFLSAGHCPALIMQDGIMGEPLKAHVPPLGFFPVDCTLDERRFTSSLDLFLFTDGCYEWRMGNKFFSLEPFMDIAGKLMHTDSLNLDAIEDLLEKETGVRPVFDDDVTALSIRWKKGARD</sequence>
<dbReference type="Gene3D" id="3.40.50.2300">
    <property type="match status" value="1"/>
</dbReference>
<keyword evidence="1" id="KW-0378">Hydrolase</keyword>
<dbReference type="SMART" id="SM00448">
    <property type="entry name" value="REC"/>
    <property type="match status" value="1"/>
</dbReference>
<name>A0A1G9FAN4_9BACT</name>
<reference evidence="5" key="1">
    <citation type="submission" date="2016-10" db="EMBL/GenBank/DDBJ databases">
        <authorList>
            <person name="Varghese N."/>
            <person name="Submissions S."/>
        </authorList>
    </citation>
    <scope>NUCLEOTIDE SEQUENCE [LARGE SCALE GENOMIC DNA]</scope>
    <source>
        <strain evidence="5">DSM 16995</strain>
    </source>
</reference>
<dbReference type="AlphaFoldDB" id="A0A1G9FAN4"/>
<dbReference type="Pfam" id="PF07228">
    <property type="entry name" value="SpoIIE"/>
    <property type="match status" value="1"/>
</dbReference>
<dbReference type="InterPro" id="IPR036457">
    <property type="entry name" value="PPM-type-like_dom_sf"/>
</dbReference>
<dbReference type="InterPro" id="IPR052016">
    <property type="entry name" value="Bact_Sigma-Reg"/>
</dbReference>
<dbReference type="PANTHER" id="PTHR43156">
    <property type="entry name" value="STAGE II SPORULATION PROTEIN E-RELATED"/>
    <property type="match status" value="1"/>
</dbReference>
<dbReference type="InterPro" id="IPR001789">
    <property type="entry name" value="Sig_transdc_resp-reg_receiver"/>
</dbReference>
<keyword evidence="5" id="KW-1185">Reference proteome</keyword>
<dbReference type="Pfam" id="PF00072">
    <property type="entry name" value="Response_reg"/>
    <property type="match status" value="1"/>
</dbReference>
<evidence type="ECO:0000313" key="5">
    <source>
        <dbReference type="Proteomes" id="UP000199053"/>
    </source>
</evidence>
<protein>
    <submittedName>
        <fullName evidence="4">Response regulator receiver domain-containing protein</fullName>
    </submittedName>
</protein>
<gene>
    <name evidence="4" type="ORF">SAMN05660337_1465</name>
</gene>
<dbReference type="SUPFAM" id="SSF52172">
    <property type="entry name" value="CheY-like"/>
    <property type="match status" value="1"/>
</dbReference>
<dbReference type="InterPro" id="IPR011006">
    <property type="entry name" value="CheY-like_superfamily"/>
</dbReference>
<dbReference type="PROSITE" id="PS50110">
    <property type="entry name" value="RESPONSE_REGULATORY"/>
    <property type="match status" value="1"/>
</dbReference>
<dbReference type="Gene3D" id="3.60.40.10">
    <property type="entry name" value="PPM-type phosphatase domain"/>
    <property type="match status" value="1"/>
</dbReference>
<dbReference type="GO" id="GO:0000160">
    <property type="term" value="P:phosphorelay signal transduction system"/>
    <property type="evidence" value="ECO:0007669"/>
    <property type="project" value="InterPro"/>
</dbReference>
<evidence type="ECO:0000259" key="3">
    <source>
        <dbReference type="PROSITE" id="PS50110"/>
    </source>
</evidence>
<dbReference type="Proteomes" id="UP000199053">
    <property type="component" value="Unassembled WGS sequence"/>
</dbReference>
<accession>A0A1G9FAN4</accession>
<dbReference type="STRING" id="246191.SAMN05660337_1465"/>
<keyword evidence="2" id="KW-0597">Phosphoprotein</keyword>
<organism evidence="4 5">
    <name type="scientific">Maridesulfovibrio ferrireducens</name>
    <dbReference type="NCBI Taxonomy" id="246191"/>
    <lineage>
        <taxon>Bacteria</taxon>
        <taxon>Pseudomonadati</taxon>
        <taxon>Thermodesulfobacteriota</taxon>
        <taxon>Desulfovibrionia</taxon>
        <taxon>Desulfovibrionales</taxon>
        <taxon>Desulfovibrionaceae</taxon>
        <taxon>Maridesulfovibrio</taxon>
    </lineage>
</organism>
<dbReference type="EMBL" id="FNGA01000002">
    <property type="protein sequence ID" value="SDK85450.1"/>
    <property type="molecule type" value="Genomic_DNA"/>
</dbReference>
<evidence type="ECO:0000256" key="1">
    <source>
        <dbReference type="ARBA" id="ARBA00022801"/>
    </source>
</evidence>
<dbReference type="GO" id="GO:0016791">
    <property type="term" value="F:phosphatase activity"/>
    <property type="evidence" value="ECO:0007669"/>
    <property type="project" value="TreeGrafter"/>
</dbReference>
<dbReference type="PANTHER" id="PTHR43156:SF2">
    <property type="entry name" value="STAGE II SPORULATION PROTEIN E"/>
    <property type="match status" value="1"/>
</dbReference>
<proteinExistence type="predicted"/>
<evidence type="ECO:0000313" key="4">
    <source>
        <dbReference type="EMBL" id="SDK85450.1"/>
    </source>
</evidence>
<dbReference type="RefSeq" id="WP_244512214.1">
    <property type="nucleotide sequence ID" value="NZ_FNGA01000002.1"/>
</dbReference>
<feature type="domain" description="Response regulatory" evidence="3">
    <location>
        <begin position="16"/>
        <end position="131"/>
    </location>
</feature>